<dbReference type="AlphaFoldDB" id="A0A383AW07"/>
<gene>
    <name evidence="1" type="ORF">METZ01_LOCUS464881</name>
</gene>
<evidence type="ECO:0000313" key="1">
    <source>
        <dbReference type="EMBL" id="SVE12027.1"/>
    </source>
</evidence>
<proteinExistence type="predicted"/>
<dbReference type="EMBL" id="UINC01195451">
    <property type="protein sequence ID" value="SVE12027.1"/>
    <property type="molecule type" value="Genomic_DNA"/>
</dbReference>
<protein>
    <submittedName>
        <fullName evidence="1">Uncharacterized protein</fullName>
    </submittedName>
</protein>
<accession>A0A383AW07</accession>
<organism evidence="1">
    <name type="scientific">marine metagenome</name>
    <dbReference type="NCBI Taxonomy" id="408172"/>
    <lineage>
        <taxon>unclassified sequences</taxon>
        <taxon>metagenomes</taxon>
        <taxon>ecological metagenomes</taxon>
    </lineage>
</organism>
<feature type="non-terminal residue" evidence="1">
    <location>
        <position position="27"/>
    </location>
</feature>
<sequence length="27" mass="2433">VPAAVDGASGSTVAFQVDVAGTSASAP</sequence>
<name>A0A383AW07_9ZZZZ</name>
<reference evidence="1" key="1">
    <citation type="submission" date="2018-05" db="EMBL/GenBank/DDBJ databases">
        <authorList>
            <person name="Lanie J.A."/>
            <person name="Ng W.-L."/>
            <person name="Kazmierczak K.M."/>
            <person name="Andrzejewski T.M."/>
            <person name="Davidsen T.M."/>
            <person name="Wayne K.J."/>
            <person name="Tettelin H."/>
            <person name="Glass J.I."/>
            <person name="Rusch D."/>
            <person name="Podicherti R."/>
            <person name="Tsui H.-C.T."/>
            <person name="Winkler M.E."/>
        </authorList>
    </citation>
    <scope>NUCLEOTIDE SEQUENCE</scope>
</reference>
<feature type="non-terminal residue" evidence="1">
    <location>
        <position position="1"/>
    </location>
</feature>